<evidence type="ECO:0000313" key="3">
    <source>
        <dbReference type="Proteomes" id="UP001163046"/>
    </source>
</evidence>
<dbReference type="Proteomes" id="UP001163046">
    <property type="component" value="Unassembled WGS sequence"/>
</dbReference>
<feature type="compositionally biased region" description="Basic and acidic residues" evidence="1">
    <location>
        <begin position="76"/>
        <end position="88"/>
    </location>
</feature>
<dbReference type="OrthoDB" id="10508929at2759"/>
<keyword evidence="3" id="KW-1185">Reference proteome</keyword>
<protein>
    <submittedName>
        <fullName evidence="2">Uncharacterized protein</fullName>
    </submittedName>
</protein>
<gene>
    <name evidence="2" type="ORF">OS493_005185</name>
</gene>
<feature type="compositionally biased region" description="Acidic residues" evidence="1">
    <location>
        <begin position="44"/>
        <end position="66"/>
    </location>
</feature>
<comment type="caution">
    <text evidence="2">The sequence shown here is derived from an EMBL/GenBank/DDBJ whole genome shotgun (WGS) entry which is preliminary data.</text>
</comment>
<evidence type="ECO:0000256" key="1">
    <source>
        <dbReference type="SAM" id="MobiDB-lite"/>
    </source>
</evidence>
<dbReference type="EMBL" id="MU826827">
    <property type="protein sequence ID" value="KAJ7374833.1"/>
    <property type="molecule type" value="Genomic_DNA"/>
</dbReference>
<feature type="compositionally biased region" description="Polar residues" evidence="1">
    <location>
        <begin position="28"/>
        <end position="40"/>
    </location>
</feature>
<dbReference type="AlphaFoldDB" id="A0A9X0CUM6"/>
<accession>A0A9X0CUM6</accession>
<name>A0A9X0CUM6_9CNID</name>
<sequence>MEEDCTDILNFYLASEATNILSFDSPWTEDSVSRTENNNKMADDDRDIQDLFDGETSPDVDQDDDNTSSISWGEESTSRDDGKEINDKKITNLRVQELNELLRDVPGTRQQG</sequence>
<reference evidence="2" key="1">
    <citation type="submission" date="2023-01" db="EMBL/GenBank/DDBJ databases">
        <title>Genome assembly of the deep-sea coral Lophelia pertusa.</title>
        <authorList>
            <person name="Herrera S."/>
            <person name="Cordes E."/>
        </authorList>
    </citation>
    <scope>NUCLEOTIDE SEQUENCE</scope>
    <source>
        <strain evidence="2">USNM1676648</strain>
        <tissue evidence="2">Polyp</tissue>
    </source>
</reference>
<proteinExistence type="predicted"/>
<organism evidence="2 3">
    <name type="scientific">Desmophyllum pertusum</name>
    <dbReference type="NCBI Taxonomy" id="174260"/>
    <lineage>
        <taxon>Eukaryota</taxon>
        <taxon>Metazoa</taxon>
        <taxon>Cnidaria</taxon>
        <taxon>Anthozoa</taxon>
        <taxon>Hexacorallia</taxon>
        <taxon>Scleractinia</taxon>
        <taxon>Caryophylliina</taxon>
        <taxon>Caryophylliidae</taxon>
        <taxon>Desmophyllum</taxon>
    </lineage>
</organism>
<feature type="region of interest" description="Disordered" evidence="1">
    <location>
        <begin position="25"/>
        <end position="88"/>
    </location>
</feature>
<evidence type="ECO:0000313" key="2">
    <source>
        <dbReference type="EMBL" id="KAJ7374833.1"/>
    </source>
</evidence>